<dbReference type="EMBL" id="SNRW01046570">
    <property type="protein sequence ID" value="KAA6317545.1"/>
    <property type="molecule type" value="Genomic_DNA"/>
</dbReference>
<evidence type="ECO:0000313" key="2">
    <source>
        <dbReference type="Proteomes" id="UP000324800"/>
    </source>
</evidence>
<protein>
    <submittedName>
        <fullName evidence="1">Uncharacterized protein</fullName>
    </submittedName>
</protein>
<reference evidence="1 2" key="1">
    <citation type="submission" date="2019-03" db="EMBL/GenBank/DDBJ databases">
        <title>Single cell metagenomics reveals metabolic interactions within the superorganism composed of flagellate Streblomastix strix and complex community of Bacteroidetes bacteria on its surface.</title>
        <authorList>
            <person name="Treitli S.C."/>
            <person name="Kolisko M."/>
            <person name="Husnik F."/>
            <person name="Keeling P."/>
            <person name="Hampl V."/>
        </authorList>
    </citation>
    <scope>NUCLEOTIDE SEQUENCE [LARGE SCALE GENOMIC DNA]</scope>
    <source>
        <strain evidence="1">ST1C</strain>
    </source>
</reference>
<proteinExistence type="predicted"/>
<sequence length="74" mass="8321">MAVYIATHDVPQLIILDFLILPELKVEAQVAPDNQQIAVEFDSCSFIWGDTPEIPLEAREKEVNVEGNSKQEKP</sequence>
<comment type="caution">
    <text evidence="1">The sequence shown here is derived from an EMBL/GenBank/DDBJ whole genome shotgun (WGS) entry which is preliminary data.</text>
</comment>
<organism evidence="1 2">
    <name type="scientific">Streblomastix strix</name>
    <dbReference type="NCBI Taxonomy" id="222440"/>
    <lineage>
        <taxon>Eukaryota</taxon>
        <taxon>Metamonada</taxon>
        <taxon>Preaxostyla</taxon>
        <taxon>Oxymonadida</taxon>
        <taxon>Streblomastigidae</taxon>
        <taxon>Streblomastix</taxon>
    </lineage>
</organism>
<evidence type="ECO:0000313" key="1">
    <source>
        <dbReference type="EMBL" id="KAA6317545.1"/>
    </source>
</evidence>
<dbReference type="AlphaFoldDB" id="A0A5J4Q708"/>
<accession>A0A5J4Q708</accession>
<name>A0A5J4Q708_9EUKA</name>
<dbReference type="Proteomes" id="UP000324800">
    <property type="component" value="Unassembled WGS sequence"/>
</dbReference>
<gene>
    <name evidence="1" type="ORF">EZS28_055084</name>
</gene>